<accession>A0A2T6BVX3</accession>
<evidence type="ECO:0000313" key="1">
    <source>
        <dbReference type="EMBL" id="PTX60238.1"/>
    </source>
</evidence>
<organism evidence="1 2">
    <name type="scientific">Melghirimyces profundicolus</name>
    <dbReference type="NCBI Taxonomy" id="1242148"/>
    <lineage>
        <taxon>Bacteria</taxon>
        <taxon>Bacillati</taxon>
        <taxon>Bacillota</taxon>
        <taxon>Bacilli</taxon>
        <taxon>Bacillales</taxon>
        <taxon>Thermoactinomycetaceae</taxon>
        <taxon>Melghirimyces</taxon>
    </lineage>
</organism>
<keyword evidence="2" id="KW-1185">Reference proteome</keyword>
<protein>
    <submittedName>
        <fullName evidence="1">YheC/D-like protein</fullName>
    </submittedName>
</protein>
<dbReference type="Pfam" id="PF14398">
    <property type="entry name" value="ATPgrasp_YheCD"/>
    <property type="match status" value="1"/>
</dbReference>
<dbReference type="OrthoDB" id="7869153at2"/>
<name>A0A2T6BVX3_9BACL</name>
<dbReference type="Gene3D" id="3.30.470.20">
    <property type="entry name" value="ATP-grasp fold, B domain"/>
    <property type="match status" value="1"/>
</dbReference>
<dbReference type="InterPro" id="IPR026838">
    <property type="entry name" value="YheC/D"/>
</dbReference>
<dbReference type="EMBL" id="QBKR01000009">
    <property type="protein sequence ID" value="PTX60238.1"/>
    <property type="molecule type" value="Genomic_DNA"/>
</dbReference>
<evidence type="ECO:0000313" key="2">
    <source>
        <dbReference type="Proteomes" id="UP000244240"/>
    </source>
</evidence>
<dbReference type="SUPFAM" id="SSF56059">
    <property type="entry name" value="Glutathione synthetase ATP-binding domain-like"/>
    <property type="match status" value="1"/>
</dbReference>
<comment type="caution">
    <text evidence="1">The sequence shown here is derived from an EMBL/GenBank/DDBJ whole genome shotgun (WGS) entry which is preliminary data.</text>
</comment>
<proteinExistence type="predicted"/>
<gene>
    <name evidence="1" type="ORF">C8P63_1092</name>
</gene>
<dbReference type="RefSeq" id="WP_108022874.1">
    <property type="nucleotide sequence ID" value="NZ_QBKR01000009.1"/>
</dbReference>
<sequence>MKRSLRLSKWLRYTFMAEDDRLAPHLPKTKLLTSKALRKMMKKYGQVILKPEIGSRGSGVILVSRLENKRYEIHIDKKKKTKRGFSRMYRYIKKLIGSGKYMVQQRVQLAEIRNRPFDIRVMVQRKKSSDSWKVTGKVAKVAGKGYIVTNNERSKGTLLTVESAIQKSSLKHLSEKSILSEIKRVALLSAQRLTDRYPDHRMFGMDMGVDPNGHIWIIEANRLPMTSHFRKLKDQTMYRRIMRYKKG</sequence>
<dbReference type="Proteomes" id="UP000244240">
    <property type="component" value="Unassembled WGS sequence"/>
</dbReference>
<reference evidence="1 2" key="1">
    <citation type="submission" date="2018-04" db="EMBL/GenBank/DDBJ databases">
        <title>Genomic Encyclopedia of Archaeal and Bacterial Type Strains, Phase II (KMG-II): from individual species to whole genera.</title>
        <authorList>
            <person name="Goeker M."/>
        </authorList>
    </citation>
    <scope>NUCLEOTIDE SEQUENCE [LARGE SCALE GENOMIC DNA]</scope>
    <source>
        <strain evidence="1 2">DSM 45787</strain>
    </source>
</reference>
<dbReference type="AlphaFoldDB" id="A0A2T6BVX3"/>